<protein>
    <submittedName>
        <fullName evidence="4">Uncharacterized protein</fullName>
    </submittedName>
</protein>
<dbReference type="EnsemblMetazoa" id="Aqu2.1.15989_001">
    <property type="protein sequence ID" value="Aqu2.1.15989_001"/>
    <property type="gene ID" value="Aqu2.1.15989"/>
</dbReference>
<organism evidence="4">
    <name type="scientific">Amphimedon queenslandica</name>
    <name type="common">Sponge</name>
    <dbReference type="NCBI Taxonomy" id="400682"/>
    <lineage>
        <taxon>Eukaryota</taxon>
        <taxon>Metazoa</taxon>
        <taxon>Porifera</taxon>
        <taxon>Demospongiae</taxon>
        <taxon>Heteroscleromorpha</taxon>
        <taxon>Haplosclerida</taxon>
        <taxon>Niphatidae</taxon>
        <taxon>Amphimedon</taxon>
    </lineage>
</organism>
<dbReference type="InterPro" id="IPR002110">
    <property type="entry name" value="Ankyrin_rpt"/>
</dbReference>
<evidence type="ECO:0000313" key="4">
    <source>
        <dbReference type="EnsemblMetazoa" id="Aqu2.1.15989_001"/>
    </source>
</evidence>
<name>A0A1X7TM22_AMPQE</name>
<dbReference type="PROSITE" id="PS50297">
    <property type="entry name" value="ANK_REP_REGION"/>
    <property type="match status" value="1"/>
</dbReference>
<dbReference type="PANTHER" id="PTHR24161">
    <property type="entry name" value="ANK_REP_REGION DOMAIN-CONTAINING PROTEIN-RELATED"/>
    <property type="match status" value="1"/>
</dbReference>
<evidence type="ECO:0000256" key="3">
    <source>
        <dbReference type="PROSITE-ProRule" id="PRU00023"/>
    </source>
</evidence>
<accession>A0A1X7TM22</accession>
<keyword evidence="2 3" id="KW-0040">ANK repeat</keyword>
<reference evidence="4" key="1">
    <citation type="submission" date="2017-05" db="UniProtKB">
        <authorList>
            <consortium name="EnsemblMetazoa"/>
        </authorList>
    </citation>
    <scope>IDENTIFICATION</scope>
</reference>
<evidence type="ECO:0000256" key="2">
    <source>
        <dbReference type="ARBA" id="ARBA00023043"/>
    </source>
</evidence>
<dbReference type="InterPro" id="IPR036770">
    <property type="entry name" value="Ankyrin_rpt-contain_sf"/>
</dbReference>
<dbReference type="AlphaFoldDB" id="A0A1X7TM22"/>
<feature type="repeat" description="ANK" evidence="3">
    <location>
        <begin position="19"/>
        <end position="51"/>
    </location>
</feature>
<dbReference type="Gene3D" id="1.25.40.20">
    <property type="entry name" value="Ankyrin repeat-containing domain"/>
    <property type="match status" value="1"/>
</dbReference>
<dbReference type="SUPFAM" id="SSF48403">
    <property type="entry name" value="Ankyrin repeat"/>
    <property type="match status" value="1"/>
</dbReference>
<dbReference type="PANTHER" id="PTHR24161:SF85">
    <property type="entry name" value="PALMITOYLTRANSFERASE HIP14"/>
    <property type="match status" value="1"/>
</dbReference>
<dbReference type="InParanoid" id="A0A1X7TM22"/>
<proteinExistence type="predicted"/>
<dbReference type="Pfam" id="PF12796">
    <property type="entry name" value="Ank_2"/>
    <property type="match status" value="1"/>
</dbReference>
<sequence length="78" mass="8462">MSSALSNGADINWKRPDWLEYTPLLWAAVEGHTQVVTLLLEKGADVIASDNVGNTALDYAEARGHSEVASLLRVHSET</sequence>
<dbReference type="PROSITE" id="PS50088">
    <property type="entry name" value="ANK_REPEAT"/>
    <property type="match status" value="1"/>
</dbReference>
<evidence type="ECO:0000256" key="1">
    <source>
        <dbReference type="ARBA" id="ARBA00022737"/>
    </source>
</evidence>
<keyword evidence="1" id="KW-0677">Repeat</keyword>
<dbReference type="OrthoDB" id="194358at2759"/>